<sequence>MVVYTYFFNKLYLLLRTCFLSSLFLNIPGDRTLEYYTSEKKKNGHIKKLYNI</sequence>
<evidence type="ECO:0000313" key="1">
    <source>
        <dbReference type="EMBL" id="EWC88454.1"/>
    </source>
</evidence>
<protein>
    <submittedName>
        <fullName evidence="1">Uncharacterized protein</fullName>
    </submittedName>
</protein>
<dbReference type="AlphaFoldDB" id="W7K528"/>
<proteinExistence type="predicted"/>
<name>W7K528_PLAFO</name>
<reference evidence="1 2" key="1">
    <citation type="submission" date="2013-02" db="EMBL/GenBank/DDBJ databases">
        <title>The Genome Sequence of Plasmodium falciparum NF54.</title>
        <authorList>
            <consortium name="The Broad Institute Genome Sequencing Platform"/>
            <consortium name="The Broad Institute Genome Sequencing Center for Infectious Disease"/>
            <person name="Neafsey D."/>
            <person name="Cheeseman I."/>
            <person name="Volkman S."/>
            <person name="Adams J."/>
            <person name="Walker B."/>
            <person name="Young S.K."/>
            <person name="Zeng Q."/>
            <person name="Gargeya S."/>
            <person name="Fitzgerald M."/>
            <person name="Haas B."/>
            <person name="Abouelleil A."/>
            <person name="Alvarado L."/>
            <person name="Arachchi H.M."/>
            <person name="Berlin A.M."/>
            <person name="Chapman S.B."/>
            <person name="Dewar J."/>
            <person name="Goldberg J."/>
            <person name="Griggs A."/>
            <person name="Gujja S."/>
            <person name="Hansen M."/>
            <person name="Howarth C."/>
            <person name="Imamovic A."/>
            <person name="Larimer J."/>
            <person name="McCowan C."/>
            <person name="Murphy C."/>
            <person name="Neiman D."/>
            <person name="Pearson M."/>
            <person name="Priest M."/>
            <person name="Roberts A."/>
            <person name="Saif S."/>
            <person name="Shea T."/>
            <person name="Sisk P."/>
            <person name="Sykes S."/>
            <person name="Wortman J."/>
            <person name="Nusbaum C."/>
            <person name="Birren B."/>
        </authorList>
    </citation>
    <scope>NUCLEOTIDE SEQUENCE [LARGE SCALE GENOMIC DNA]</scope>
    <source>
        <strain evidence="1 2">NF54</strain>
    </source>
</reference>
<dbReference type="Proteomes" id="UP000030673">
    <property type="component" value="Unassembled WGS sequence"/>
</dbReference>
<organism evidence="1 2">
    <name type="scientific">Plasmodium falciparum (isolate NF54)</name>
    <dbReference type="NCBI Taxonomy" id="5843"/>
    <lineage>
        <taxon>Eukaryota</taxon>
        <taxon>Sar</taxon>
        <taxon>Alveolata</taxon>
        <taxon>Apicomplexa</taxon>
        <taxon>Aconoidasida</taxon>
        <taxon>Haemosporida</taxon>
        <taxon>Plasmodiidae</taxon>
        <taxon>Plasmodium</taxon>
        <taxon>Plasmodium (Laverania)</taxon>
    </lineage>
</organism>
<accession>W7K528</accession>
<gene>
    <name evidence="1" type="ORF">PFNF54_02773</name>
</gene>
<dbReference type="EMBL" id="KE123814">
    <property type="protein sequence ID" value="EWC88454.1"/>
    <property type="molecule type" value="Genomic_DNA"/>
</dbReference>
<evidence type="ECO:0000313" key="2">
    <source>
        <dbReference type="Proteomes" id="UP000030673"/>
    </source>
</evidence>
<keyword evidence="2" id="KW-1185">Reference proteome</keyword>